<dbReference type="VEuPathDB" id="FungiDB:PV06_11345"/>
<dbReference type="RefSeq" id="XP_016256620.1">
    <property type="nucleotide sequence ID" value="XM_016412998.1"/>
</dbReference>
<keyword evidence="2" id="KW-1185">Reference proteome</keyword>
<dbReference type="GeneID" id="27363419"/>
<sequence length="99" mass="10879">MDGVGQLQQDGKGSYSYHGYYAGLTLLKRVHECCRGLMPSMSPDTVPDITQIFDQSVPFCRQPPTVRLTLPEKAVAKCLTSVALNYASCLMTFVDAPTF</sequence>
<gene>
    <name evidence="1" type="ORF">PV06_11345</name>
</gene>
<reference evidence="1 2" key="1">
    <citation type="submission" date="2015-01" db="EMBL/GenBank/DDBJ databases">
        <title>The Genome Sequence of Exophiala oligosperma CBS72588.</title>
        <authorList>
            <consortium name="The Broad Institute Genomics Platform"/>
            <person name="Cuomo C."/>
            <person name="de Hoog S."/>
            <person name="Gorbushina A."/>
            <person name="Stielow B."/>
            <person name="Teixiera M."/>
            <person name="Abouelleil A."/>
            <person name="Chapman S.B."/>
            <person name="Priest M."/>
            <person name="Young S.K."/>
            <person name="Wortman J."/>
            <person name="Nusbaum C."/>
            <person name="Birren B."/>
        </authorList>
    </citation>
    <scope>NUCLEOTIDE SEQUENCE [LARGE SCALE GENOMIC DNA]</scope>
    <source>
        <strain evidence="1 2">CBS 72588</strain>
    </source>
</reference>
<proteinExistence type="predicted"/>
<protein>
    <submittedName>
        <fullName evidence="1">Uncharacterized protein</fullName>
    </submittedName>
</protein>
<dbReference type="OrthoDB" id="4540452at2759"/>
<dbReference type="Proteomes" id="UP000053342">
    <property type="component" value="Unassembled WGS sequence"/>
</dbReference>
<organism evidence="1 2">
    <name type="scientific">Exophiala oligosperma</name>
    <dbReference type="NCBI Taxonomy" id="215243"/>
    <lineage>
        <taxon>Eukaryota</taxon>
        <taxon>Fungi</taxon>
        <taxon>Dikarya</taxon>
        <taxon>Ascomycota</taxon>
        <taxon>Pezizomycotina</taxon>
        <taxon>Eurotiomycetes</taxon>
        <taxon>Chaetothyriomycetidae</taxon>
        <taxon>Chaetothyriales</taxon>
        <taxon>Herpotrichiellaceae</taxon>
        <taxon>Exophiala</taxon>
    </lineage>
</organism>
<evidence type="ECO:0000313" key="1">
    <source>
        <dbReference type="EMBL" id="KIW36404.1"/>
    </source>
</evidence>
<accession>A0A0D2DKZ8</accession>
<name>A0A0D2DKZ8_9EURO</name>
<dbReference type="HOGENOM" id="CLU_2320391_0_0_1"/>
<dbReference type="AlphaFoldDB" id="A0A0D2DKZ8"/>
<evidence type="ECO:0000313" key="2">
    <source>
        <dbReference type="Proteomes" id="UP000053342"/>
    </source>
</evidence>
<dbReference type="EMBL" id="KN847359">
    <property type="protein sequence ID" value="KIW36404.1"/>
    <property type="molecule type" value="Genomic_DNA"/>
</dbReference>